<dbReference type="PANTHER" id="PTHR37835">
    <property type="entry name" value="ALPHA-CLOSTRIPAIN"/>
    <property type="match status" value="1"/>
</dbReference>
<dbReference type="Pfam" id="PF03415">
    <property type="entry name" value="Peptidase_C11"/>
    <property type="match status" value="1"/>
</dbReference>
<evidence type="ECO:0000313" key="2">
    <source>
        <dbReference type="Proteomes" id="UP000004067"/>
    </source>
</evidence>
<gene>
    <name evidence="1" type="ORF">HMPREF9081_2548</name>
</gene>
<dbReference type="PANTHER" id="PTHR37835:SF1">
    <property type="entry name" value="ALPHA-CLOSTRIPAIN"/>
    <property type="match status" value="1"/>
</dbReference>
<proteinExistence type="predicted"/>
<dbReference type="Proteomes" id="UP000004067">
    <property type="component" value="Unassembled WGS sequence"/>
</dbReference>
<dbReference type="RefSeq" id="WP_006307726.1">
    <property type="nucleotide sequence ID" value="NZ_GL892076.1"/>
</dbReference>
<name>F5RQL2_9FIRM</name>
<dbReference type="EMBL" id="AFHQ01000062">
    <property type="protein sequence ID" value="EGK56737.1"/>
    <property type="molecule type" value="Genomic_DNA"/>
</dbReference>
<dbReference type="HOGENOM" id="CLU_021624_0_0_9"/>
<dbReference type="STRING" id="888060.HMPREF9081_2548"/>
<dbReference type="PROSITE" id="PS51257">
    <property type="entry name" value="PROKAR_LIPOPROTEIN"/>
    <property type="match status" value="1"/>
</dbReference>
<dbReference type="InterPro" id="IPR005077">
    <property type="entry name" value="Peptidase_C11"/>
</dbReference>
<keyword evidence="2" id="KW-1185">Reference proteome</keyword>
<reference evidence="1 2" key="1">
    <citation type="submission" date="2011-04" db="EMBL/GenBank/DDBJ databases">
        <authorList>
            <person name="Muzny D."/>
            <person name="Qin X."/>
            <person name="Deng J."/>
            <person name="Jiang H."/>
            <person name="Liu Y."/>
            <person name="Qu J."/>
            <person name="Song X.-Z."/>
            <person name="Zhang L."/>
            <person name="Thornton R."/>
            <person name="Coyle M."/>
            <person name="Francisco L."/>
            <person name="Jackson L."/>
            <person name="Javaid M."/>
            <person name="Korchina V."/>
            <person name="Kovar C."/>
            <person name="Mata R."/>
            <person name="Mathew T."/>
            <person name="Ngo R."/>
            <person name="Nguyen L."/>
            <person name="Nguyen N."/>
            <person name="Okwuonu G."/>
            <person name="Ongeri F."/>
            <person name="Pham C."/>
            <person name="Simmons D."/>
            <person name="Wilczek-Boney K."/>
            <person name="Hale W."/>
            <person name="Jakkamsetti A."/>
            <person name="Pham P."/>
            <person name="Ruth R."/>
            <person name="San Lucas F."/>
            <person name="Warren J."/>
            <person name="Zhang J."/>
            <person name="Zhao Z."/>
            <person name="Zhou C."/>
            <person name="Zhu D."/>
            <person name="Lee S."/>
            <person name="Bess C."/>
            <person name="Blankenburg K."/>
            <person name="Forbes L."/>
            <person name="Fu Q."/>
            <person name="Gubbala S."/>
            <person name="Hirani K."/>
            <person name="Jayaseelan J.C."/>
            <person name="Lara F."/>
            <person name="Munidasa M."/>
            <person name="Palculict T."/>
            <person name="Patil S."/>
            <person name="Pu L.-L."/>
            <person name="Saada N."/>
            <person name="Tang L."/>
            <person name="Weissenberger G."/>
            <person name="Zhu Y."/>
            <person name="Hemphill L."/>
            <person name="Shang Y."/>
            <person name="Youmans B."/>
            <person name="Ayvaz T."/>
            <person name="Ross M."/>
            <person name="Santibanez J."/>
            <person name="Aqrawi P."/>
            <person name="Gross S."/>
            <person name="Joshi V."/>
            <person name="Fowler G."/>
            <person name="Nazareth L."/>
            <person name="Reid J."/>
            <person name="Worley K."/>
            <person name="Petrosino J."/>
            <person name="Highlander S."/>
            <person name="Gibbs R."/>
        </authorList>
    </citation>
    <scope>NUCLEOTIDE SEQUENCE [LARGE SCALE GENOMIC DNA]</scope>
    <source>
        <strain evidence="1 2">DSM 2778</strain>
    </source>
</reference>
<dbReference type="eggNOG" id="COG1716">
    <property type="taxonomic scope" value="Bacteria"/>
</dbReference>
<protein>
    <submittedName>
        <fullName evidence="1">Clostripain family protein</fullName>
    </submittedName>
</protein>
<dbReference type="AlphaFoldDB" id="F5RQL2"/>
<dbReference type="Gene3D" id="3.40.50.11970">
    <property type="match status" value="1"/>
</dbReference>
<comment type="caution">
    <text evidence="1">The sequence shown here is derived from an EMBL/GenBank/DDBJ whole genome shotgun (WGS) entry which is preliminary data.</text>
</comment>
<accession>F5RQL2</accession>
<organism evidence="1 2">
    <name type="scientific">Centipeda periodontii DSM 2778</name>
    <dbReference type="NCBI Taxonomy" id="888060"/>
    <lineage>
        <taxon>Bacteria</taxon>
        <taxon>Bacillati</taxon>
        <taxon>Bacillota</taxon>
        <taxon>Negativicutes</taxon>
        <taxon>Selenomonadales</taxon>
        <taxon>Selenomonadaceae</taxon>
        <taxon>Centipeda</taxon>
    </lineage>
</organism>
<sequence length="665" mass="73562">MLNVIRVLRSVLGVLFFTLILSGCTDEGVTKTYSQFPDAYSKDDTWLVSWYICGSDLESEHGAASADIEEMMETDLPPNVRVLILAGGTQEWQNDAFEHPLNLYLYDADGLHELKHLPDADMGRAKTLTDFLRYGEENYPADHRVFVFWDHGGGSAAGVCCDERTENMLRLNDLRQAFSAVYGEHPAEPPYELVGFDACLMASYETAATLEGFARYMVASEEMEPGNGWNYDAWIEALGDNPAMGGARLGEVICDSYLAGCREEDTEEEATLSVIDLERLPALTSAYEAYSRDVLARAANLSPAFFAALDRAAQRAENYGGNTREMGYANMVDLAGLAQETAREFPSAAALVRAVEDACIYKVHGDYRRRGGGISSYYSYDGDEDGFLVYVDQDAALMEQKCLLYTMLYGELPDEAEEVLAGQSNTGPVNVPAAVPTGRRQIFNTAALEDRAVDVDRDGNAFVRLSANEMDMLSSVRCNLLYIGEKEGVVLYLGSDTNVDADWEHGIFKDNFDGTWPMLDGHPVYIEIVEEGDDYNLYSIPIKLNGMECNLQVAYSYTDEKYRILGARRGLEPNGMSDRNLIRLKPGDMVTTIHYAMSISGDDEDFTAVDVDTFRLGSHPEVRDEEVGDGTYGYLFEFVAPAGESALSNIAVFEIENGDIMTSVE</sequence>
<evidence type="ECO:0000313" key="1">
    <source>
        <dbReference type="EMBL" id="EGK56737.1"/>
    </source>
</evidence>
<dbReference type="OrthoDB" id="5507507at2"/>